<proteinExistence type="predicted"/>
<reference evidence="1 2" key="1">
    <citation type="journal article" date="2013" name="Front. Microbiol.">
        <title>Comparative genomic analyses of the cyanobacterium, Lyngbya aestuarii BL J, a powerful hydrogen producer.</title>
        <authorList>
            <person name="Kothari A."/>
            <person name="Vaughn M."/>
            <person name="Garcia-Pichel F."/>
        </authorList>
    </citation>
    <scope>NUCLEOTIDE SEQUENCE [LARGE SCALE GENOMIC DNA]</scope>
    <source>
        <strain evidence="1 2">BL J</strain>
    </source>
</reference>
<dbReference type="Proteomes" id="UP000017127">
    <property type="component" value="Unassembled WGS sequence"/>
</dbReference>
<keyword evidence="2" id="KW-1185">Reference proteome</keyword>
<gene>
    <name evidence="1" type="ORF">M595_3801</name>
</gene>
<sequence length="48" mass="5118">MTEKAVFFCGTILTITRTGRYPAGLVFWESGLSSDSGLESAIAFADSL</sequence>
<evidence type="ECO:0000313" key="2">
    <source>
        <dbReference type="Proteomes" id="UP000017127"/>
    </source>
</evidence>
<dbReference type="EMBL" id="AUZM01000040">
    <property type="protein sequence ID" value="ERT06211.1"/>
    <property type="molecule type" value="Genomic_DNA"/>
</dbReference>
<comment type="caution">
    <text evidence="1">The sequence shown here is derived from an EMBL/GenBank/DDBJ whole genome shotgun (WGS) entry which is preliminary data.</text>
</comment>
<evidence type="ECO:0000313" key="1">
    <source>
        <dbReference type="EMBL" id="ERT06211.1"/>
    </source>
</evidence>
<protein>
    <submittedName>
        <fullName evidence="1">Uncharacterized protein</fullName>
    </submittedName>
</protein>
<dbReference type="AlphaFoldDB" id="U7QIG1"/>
<organism evidence="1 2">
    <name type="scientific">Lyngbya aestuarii BL J</name>
    <dbReference type="NCBI Taxonomy" id="1348334"/>
    <lineage>
        <taxon>Bacteria</taxon>
        <taxon>Bacillati</taxon>
        <taxon>Cyanobacteriota</taxon>
        <taxon>Cyanophyceae</taxon>
        <taxon>Oscillatoriophycideae</taxon>
        <taxon>Oscillatoriales</taxon>
        <taxon>Microcoleaceae</taxon>
        <taxon>Lyngbya</taxon>
    </lineage>
</organism>
<name>U7QIG1_9CYAN</name>
<accession>U7QIG1</accession>